<dbReference type="Proteomes" id="UP001066276">
    <property type="component" value="Chromosome 2_1"/>
</dbReference>
<evidence type="ECO:0000313" key="3">
    <source>
        <dbReference type="Proteomes" id="UP001066276"/>
    </source>
</evidence>
<dbReference type="Pfam" id="PF15379">
    <property type="entry name" value="DUF4606"/>
    <property type="match status" value="1"/>
</dbReference>
<dbReference type="InterPro" id="IPR027932">
    <property type="entry name" value="DUF4606"/>
</dbReference>
<organism evidence="2 3">
    <name type="scientific">Pleurodeles waltl</name>
    <name type="common">Iberian ribbed newt</name>
    <dbReference type="NCBI Taxonomy" id="8319"/>
    <lineage>
        <taxon>Eukaryota</taxon>
        <taxon>Metazoa</taxon>
        <taxon>Chordata</taxon>
        <taxon>Craniata</taxon>
        <taxon>Vertebrata</taxon>
        <taxon>Euteleostomi</taxon>
        <taxon>Amphibia</taxon>
        <taxon>Batrachia</taxon>
        <taxon>Caudata</taxon>
        <taxon>Salamandroidea</taxon>
        <taxon>Salamandridae</taxon>
        <taxon>Pleurodelinae</taxon>
        <taxon>Pleurodeles</taxon>
    </lineage>
</organism>
<keyword evidence="3" id="KW-1185">Reference proteome</keyword>
<dbReference type="EMBL" id="JANPWB010000003">
    <property type="protein sequence ID" value="KAJ1197261.1"/>
    <property type="molecule type" value="Genomic_DNA"/>
</dbReference>
<name>A0AAV7VA09_PLEWA</name>
<accession>A0AAV7VA09</accession>
<dbReference type="PANTHER" id="PTHR35256">
    <property type="entry name" value="CHROMOSOME 8 OPEN READING FRAME 48"/>
    <property type="match status" value="1"/>
</dbReference>
<feature type="region of interest" description="Disordered" evidence="1">
    <location>
        <begin position="179"/>
        <end position="203"/>
    </location>
</feature>
<dbReference type="AlphaFoldDB" id="A0AAV7VA09"/>
<gene>
    <name evidence="2" type="ORF">NDU88_001123</name>
</gene>
<protein>
    <submittedName>
        <fullName evidence="2">Uncharacterized protein</fullName>
    </submittedName>
</protein>
<sequence>MLFIGCTSDVRRAVRNLGALVVSCVGDSNREVTAVVMVTRETEARPGITAGKSHGGSGRPLWGLRCRVNKNRPSDASHVYDSEPFESYISAEETDSLSSSIAQVHPAKDGHSGFGKEPSVEKQRISKWIGALQEKTDNRQSKGVIKSLSGAGEEAADEGLDALQSFCFNKIRQIRHSVSSQRQDCRKKKKKQSRKADTSDVNSAAPSALVNRIYLNNLRETVKQVKELKMHEPSKCPDCLAKKANLAKIDFIRRRKTAVEEVLLQEKLEEQLYLKDSITLIGEIHRTLPKLSDDPQLVWQRLLEPRTT</sequence>
<comment type="caution">
    <text evidence="2">The sequence shown here is derived from an EMBL/GenBank/DDBJ whole genome shotgun (WGS) entry which is preliminary data.</text>
</comment>
<dbReference type="PANTHER" id="PTHR35256:SF1">
    <property type="entry name" value="EXPRESSED SEQUENCE AI429214"/>
    <property type="match status" value="1"/>
</dbReference>
<reference evidence="2" key="1">
    <citation type="journal article" date="2022" name="bioRxiv">
        <title>Sequencing and chromosome-scale assembly of the giantPleurodeles waltlgenome.</title>
        <authorList>
            <person name="Brown T."/>
            <person name="Elewa A."/>
            <person name="Iarovenko S."/>
            <person name="Subramanian E."/>
            <person name="Araus A.J."/>
            <person name="Petzold A."/>
            <person name="Susuki M."/>
            <person name="Suzuki K.-i.T."/>
            <person name="Hayashi T."/>
            <person name="Toyoda A."/>
            <person name="Oliveira C."/>
            <person name="Osipova E."/>
            <person name="Leigh N.D."/>
            <person name="Simon A."/>
            <person name="Yun M.H."/>
        </authorList>
    </citation>
    <scope>NUCLEOTIDE SEQUENCE</scope>
    <source>
        <strain evidence="2">20211129_DDA</strain>
        <tissue evidence="2">Liver</tissue>
    </source>
</reference>
<proteinExistence type="predicted"/>
<evidence type="ECO:0000313" key="2">
    <source>
        <dbReference type="EMBL" id="KAJ1197261.1"/>
    </source>
</evidence>
<evidence type="ECO:0000256" key="1">
    <source>
        <dbReference type="SAM" id="MobiDB-lite"/>
    </source>
</evidence>